<dbReference type="GO" id="GO:0016887">
    <property type="term" value="F:ATP hydrolysis activity"/>
    <property type="evidence" value="ECO:0007669"/>
    <property type="project" value="InterPro"/>
</dbReference>
<comment type="similarity">
    <text evidence="8">Belongs to the binding-protein-dependent transport system permease family.</text>
</comment>
<feature type="transmembrane region" description="Helical" evidence="8">
    <location>
        <begin position="193"/>
        <end position="214"/>
    </location>
</feature>
<feature type="domain" description="ABC transporter" evidence="9">
    <location>
        <begin position="258"/>
        <end position="493"/>
    </location>
</feature>
<dbReference type="CDD" id="cd06261">
    <property type="entry name" value="TM_PBP2"/>
    <property type="match status" value="1"/>
</dbReference>
<feature type="transmembrane region" description="Helical" evidence="8">
    <location>
        <begin position="132"/>
        <end position="153"/>
    </location>
</feature>
<dbReference type="InterPro" id="IPR000515">
    <property type="entry name" value="MetI-like"/>
</dbReference>
<dbReference type="Gene3D" id="3.40.50.300">
    <property type="entry name" value="P-loop containing nucleotide triphosphate hydrolases"/>
    <property type="match status" value="1"/>
</dbReference>
<evidence type="ECO:0000313" key="11">
    <source>
        <dbReference type="EMBL" id="AAW57067.1"/>
    </source>
</evidence>
<feature type="transmembrane region" description="Helical" evidence="8">
    <location>
        <begin position="79"/>
        <end position="104"/>
    </location>
</feature>
<evidence type="ECO:0000256" key="8">
    <source>
        <dbReference type="RuleBase" id="RU363032"/>
    </source>
</evidence>
<dbReference type="Gene3D" id="1.10.3720.10">
    <property type="entry name" value="MetI-like"/>
    <property type="match status" value="1"/>
</dbReference>
<dbReference type="PANTHER" id="PTHR43514:SF1">
    <property type="entry name" value="SULFATE_THIOSULFATE IMPORT ATP-BINDING PROTEIN CYSA"/>
    <property type="match status" value="1"/>
</dbReference>
<sequence>MHLDLSPVWISSKTALTATLIASFCGVTAARWMFKYRGVGKGLIDGLLTAPLVLPPTVMGFVLLLLLGKQGPIGQLLALLNISVIFTWYATVIASVVVAFPLMYKTMLGSFRQIDTNLLASARTLGASEERVFWQILLPLAKPGLIAGILLAFTRALGEFGATLMLAGSIPGKTQTIPIAIFFAAESGAMNQALAWVGIILVLSLSIMSIVSYWSDRQPKQKSKGTTSLKQPNLLRENLDPDALGLTWDTTDYPVPKAQIELIVDIQKQLPGFLLDVSFHTDGLPLGLLGASGAGKSMILRCITGLETPDRGRIILNGRVLFDSRQGINIPIHERRVGYLFQNYALFPHLTVAQNIAFGLPKGLSVSATRARIKKHLSNVQLDTLGGRYPAELSGGQQQRIALARALASEPEILLLDEPFSALDTYLRDQLEKLLRTSLIRYQGVTLFVTHNLEEAYRVCPNLLILEEGKIIAQGPKQAIFEHPQSFRVAQLTGCKNFSRVRQVAQYKITAIDWGCTLEVFDPIDSNLVHVGIRAHQLTFPDIERFSPLHDINVFPCWLTTISETQHRMTLYLKLNCAPTSPYDYHLQVEVLKDKWQQLKDRPFPWRVQLHPQRLLLLQNSSGYHTLEYSPSEPLRLTSEDHSKPKLS</sequence>
<accession>A1KYL4</accession>
<dbReference type="GO" id="GO:0015098">
    <property type="term" value="F:molybdate ion transmembrane transporter activity"/>
    <property type="evidence" value="ECO:0007669"/>
    <property type="project" value="InterPro"/>
</dbReference>
<keyword evidence="4" id="KW-0547">Nucleotide-binding</keyword>
<keyword evidence="7 8" id="KW-0472">Membrane</keyword>
<comment type="subcellular location">
    <subcellularLocation>
        <location evidence="8">Cell membrane</location>
        <topology evidence="8">Multi-pass membrane protein</topology>
    </subcellularLocation>
    <subcellularLocation>
        <location evidence="1">Membrane</location>
        <topology evidence="1">Multi-pass membrane protein</topology>
    </subcellularLocation>
</comment>
<protein>
    <submittedName>
        <fullName evidence="11">Mo-ABC-transporter</fullName>
    </submittedName>
</protein>
<proteinExistence type="inferred from homology"/>
<keyword evidence="8" id="KW-0813">Transport</keyword>
<evidence type="ECO:0000256" key="6">
    <source>
        <dbReference type="ARBA" id="ARBA00022989"/>
    </source>
</evidence>
<dbReference type="GO" id="GO:0005886">
    <property type="term" value="C:plasma membrane"/>
    <property type="evidence" value="ECO:0007669"/>
    <property type="project" value="UniProtKB-SubCell"/>
</dbReference>
<dbReference type="NCBIfam" id="TIGR02141">
    <property type="entry name" value="modB_ABC"/>
    <property type="match status" value="1"/>
</dbReference>
<evidence type="ECO:0000256" key="7">
    <source>
        <dbReference type="ARBA" id="ARBA00023136"/>
    </source>
</evidence>
<dbReference type="PROSITE" id="PS50928">
    <property type="entry name" value="ABC_TM1"/>
    <property type="match status" value="1"/>
</dbReference>
<dbReference type="Pfam" id="PF00005">
    <property type="entry name" value="ABC_tran"/>
    <property type="match status" value="1"/>
</dbReference>
<dbReference type="InterPro" id="IPR050334">
    <property type="entry name" value="Molybdenum_import_ModC"/>
</dbReference>
<evidence type="ECO:0000256" key="2">
    <source>
        <dbReference type="ARBA" id="ARBA00022505"/>
    </source>
</evidence>
<keyword evidence="2" id="KW-0500">Molybdenum</keyword>
<dbReference type="GO" id="GO:0005524">
    <property type="term" value="F:ATP binding"/>
    <property type="evidence" value="ECO:0007669"/>
    <property type="project" value="UniProtKB-KW"/>
</dbReference>
<feature type="transmembrane region" description="Helical" evidence="8">
    <location>
        <begin position="15"/>
        <end position="34"/>
    </location>
</feature>
<dbReference type="InterPro" id="IPR035906">
    <property type="entry name" value="MetI-like_sf"/>
</dbReference>
<gene>
    <name evidence="11" type="primary">sbl0009</name>
</gene>
<dbReference type="Pfam" id="PF00528">
    <property type="entry name" value="BPD_transp_1"/>
    <property type="match status" value="1"/>
</dbReference>
<dbReference type="SUPFAM" id="SSF161098">
    <property type="entry name" value="MetI-like"/>
    <property type="match status" value="1"/>
</dbReference>
<dbReference type="EMBL" id="AY728387">
    <property type="protein sequence ID" value="AAW57067.1"/>
    <property type="molecule type" value="Genomic_DNA"/>
</dbReference>
<keyword evidence="3 8" id="KW-0812">Transmembrane</keyword>
<evidence type="ECO:0000259" key="9">
    <source>
        <dbReference type="PROSITE" id="PS50893"/>
    </source>
</evidence>
<keyword evidence="5" id="KW-0067">ATP-binding</keyword>
<dbReference type="PROSITE" id="PS00211">
    <property type="entry name" value="ABC_TRANSPORTER_1"/>
    <property type="match status" value="1"/>
</dbReference>
<reference evidence="11" key="1">
    <citation type="journal article" date="2008" name="BMC Evol. Biol.">
        <title>The cyanobacterial endosymbiont of the unicellular algae Rhopalodia gibba shows reductive genome evolution.</title>
        <authorList>
            <person name="Kneip C."/>
            <person name="Voss C."/>
            <person name="Lockhart P.J."/>
            <person name="Maier U.G."/>
        </authorList>
    </citation>
    <scope>NUCLEOTIDE SEQUENCE</scope>
</reference>
<dbReference type="InterPro" id="IPR003593">
    <property type="entry name" value="AAA+_ATPase"/>
</dbReference>
<dbReference type="PROSITE" id="PS50893">
    <property type="entry name" value="ABC_TRANSPORTER_2"/>
    <property type="match status" value="1"/>
</dbReference>
<dbReference type="PANTHER" id="PTHR43514">
    <property type="entry name" value="ABC TRANSPORTER I FAMILY MEMBER 10"/>
    <property type="match status" value="1"/>
</dbReference>
<dbReference type="InterPro" id="IPR011867">
    <property type="entry name" value="ModB_ABC"/>
</dbReference>
<dbReference type="SMART" id="SM00382">
    <property type="entry name" value="AAA"/>
    <property type="match status" value="1"/>
</dbReference>
<dbReference type="InterPro" id="IPR003439">
    <property type="entry name" value="ABC_transporter-like_ATP-bd"/>
</dbReference>
<evidence type="ECO:0000256" key="3">
    <source>
        <dbReference type="ARBA" id="ARBA00022692"/>
    </source>
</evidence>
<evidence type="ECO:0000256" key="1">
    <source>
        <dbReference type="ARBA" id="ARBA00004141"/>
    </source>
</evidence>
<name>A1KYL4_9CYAN</name>
<evidence type="ECO:0000256" key="5">
    <source>
        <dbReference type="ARBA" id="ARBA00022840"/>
    </source>
</evidence>
<dbReference type="InterPro" id="IPR017871">
    <property type="entry name" value="ABC_transporter-like_CS"/>
</dbReference>
<evidence type="ECO:0000256" key="4">
    <source>
        <dbReference type="ARBA" id="ARBA00022741"/>
    </source>
</evidence>
<dbReference type="AlphaFoldDB" id="A1KYL4"/>
<evidence type="ECO:0000259" key="10">
    <source>
        <dbReference type="PROSITE" id="PS50928"/>
    </source>
</evidence>
<organism evidence="11">
    <name type="scientific">cyanobacterium endosymbiont of Rhopalodia gibba</name>
    <dbReference type="NCBI Taxonomy" id="309035"/>
    <lineage>
        <taxon>Bacteria</taxon>
        <taxon>Bacillati</taxon>
        <taxon>Cyanobacteriota</taxon>
    </lineage>
</organism>
<feature type="domain" description="ABC transmembrane type-1" evidence="10">
    <location>
        <begin position="8"/>
        <end position="212"/>
    </location>
</feature>
<dbReference type="InterPro" id="IPR027417">
    <property type="entry name" value="P-loop_NTPase"/>
</dbReference>
<dbReference type="SUPFAM" id="SSF52540">
    <property type="entry name" value="P-loop containing nucleoside triphosphate hydrolases"/>
    <property type="match status" value="1"/>
</dbReference>
<feature type="transmembrane region" description="Helical" evidence="8">
    <location>
        <begin position="46"/>
        <end position="67"/>
    </location>
</feature>
<keyword evidence="6 8" id="KW-1133">Transmembrane helix</keyword>